<dbReference type="Proteomes" id="UP000000598">
    <property type="component" value="Chromosome F"/>
</dbReference>
<dbReference type="Gene3D" id="3.90.79.10">
    <property type="entry name" value="Nucleoside Triphosphate Pyrophosphohydrolase"/>
    <property type="match status" value="1"/>
</dbReference>
<evidence type="ECO:0000256" key="7">
    <source>
        <dbReference type="ARBA" id="ARBA00022842"/>
    </source>
</evidence>
<dbReference type="FunCoup" id="Q6CLR8">
    <property type="interactions" value="794"/>
</dbReference>
<evidence type="ECO:0000256" key="1">
    <source>
        <dbReference type="ARBA" id="ARBA00001946"/>
    </source>
</evidence>
<dbReference type="InterPro" id="IPR015797">
    <property type="entry name" value="NUDIX_hydrolase-like_dom_sf"/>
</dbReference>
<keyword evidence="10" id="KW-0414">Isoprene biosynthesis</keyword>
<sequence length="278" mass="31998">MSTQTSTYADLVHSLEQDDILEKFPEVIPLNNRPNTHSTESSGETDNLLDGYDEEQIRLMNENCIVLDWNDTAIGAGTKKLCHLMENINQGLLHRAFSVFLFDSDGKLLLQQRATEKITFADLWTNTCCSHPLCVDDELGLNGSLESKIEGARTAAVRKLEHELGIPPQEVESKGEFHFLNRIHYMAPSDGAWGEHEIDYIFIYQLRKGETLTVEPSTNEVRDIAWVSQEELKQMFADGNLKFTPWFKLICDNYLFQWWNQLNDLNKVENDTKIHRMM</sequence>
<evidence type="ECO:0000256" key="2">
    <source>
        <dbReference type="ARBA" id="ARBA00004826"/>
    </source>
</evidence>
<reference evidence="17 18" key="1">
    <citation type="journal article" date="2004" name="Nature">
        <title>Genome evolution in yeasts.</title>
        <authorList>
            <consortium name="Genolevures"/>
            <person name="Dujon B."/>
            <person name="Sherman D."/>
            <person name="Fischer G."/>
            <person name="Durrens P."/>
            <person name="Casaregola S."/>
            <person name="Lafontaine I."/>
            <person name="de Montigny J."/>
            <person name="Marck C."/>
            <person name="Neuveglise C."/>
            <person name="Talla E."/>
            <person name="Goffard N."/>
            <person name="Frangeul L."/>
            <person name="Aigle M."/>
            <person name="Anthouard V."/>
            <person name="Babour A."/>
            <person name="Barbe V."/>
            <person name="Barnay S."/>
            <person name="Blanchin S."/>
            <person name="Beckerich J.M."/>
            <person name="Beyne E."/>
            <person name="Bleykasten C."/>
            <person name="Boisrame A."/>
            <person name="Boyer J."/>
            <person name="Cattolico L."/>
            <person name="Confanioleri F."/>
            <person name="de Daruvar A."/>
            <person name="Despons L."/>
            <person name="Fabre E."/>
            <person name="Fairhead C."/>
            <person name="Ferry-Dumazet H."/>
            <person name="Groppi A."/>
            <person name="Hantraye F."/>
            <person name="Hennequin C."/>
            <person name="Jauniaux N."/>
            <person name="Joyet P."/>
            <person name="Kachouri R."/>
            <person name="Kerrest A."/>
            <person name="Koszul R."/>
            <person name="Lemaire M."/>
            <person name="Lesur I."/>
            <person name="Ma L."/>
            <person name="Muller H."/>
            <person name="Nicaud J.M."/>
            <person name="Nikolski M."/>
            <person name="Oztas S."/>
            <person name="Ozier-Kalogeropoulos O."/>
            <person name="Pellenz S."/>
            <person name="Potier S."/>
            <person name="Richard G.F."/>
            <person name="Straub M.L."/>
            <person name="Suleau A."/>
            <person name="Swennene D."/>
            <person name="Tekaia F."/>
            <person name="Wesolowski-Louvel M."/>
            <person name="Westhof E."/>
            <person name="Wirth B."/>
            <person name="Zeniou-Meyer M."/>
            <person name="Zivanovic I."/>
            <person name="Bolotin-Fukuhara M."/>
            <person name="Thierry A."/>
            <person name="Bouchier C."/>
            <person name="Caudron B."/>
            <person name="Scarpelli C."/>
            <person name="Gaillardin C."/>
            <person name="Weissenbach J."/>
            <person name="Wincker P."/>
            <person name="Souciet J.L."/>
        </authorList>
    </citation>
    <scope>NUCLEOTIDE SEQUENCE [LARGE SCALE GENOMIC DNA]</scope>
    <source>
        <strain evidence="18">ATCC 8585 / CBS 2359 / DSM 70799 / NBRC 1267 / NRRL Y-1140 / WM37</strain>
    </source>
</reference>
<dbReference type="GO" id="GO:0009240">
    <property type="term" value="P:isopentenyl diphosphate biosynthetic process"/>
    <property type="evidence" value="ECO:0007669"/>
    <property type="project" value="TreeGrafter"/>
</dbReference>
<dbReference type="InterPro" id="IPR000086">
    <property type="entry name" value="NUDIX_hydrolase_dom"/>
</dbReference>
<dbReference type="Pfam" id="PF00293">
    <property type="entry name" value="NUDIX"/>
    <property type="match status" value="1"/>
</dbReference>
<evidence type="ECO:0000259" key="16">
    <source>
        <dbReference type="PROSITE" id="PS51462"/>
    </source>
</evidence>
<evidence type="ECO:0000256" key="13">
    <source>
        <dbReference type="ARBA" id="ARBA00071307"/>
    </source>
</evidence>
<evidence type="ECO:0000256" key="15">
    <source>
        <dbReference type="ARBA" id="ARBA00083206"/>
    </source>
</evidence>
<keyword evidence="11" id="KW-0413">Isomerase</keyword>
<dbReference type="InParanoid" id="Q6CLR8"/>
<keyword evidence="5" id="KW-0444">Lipid biosynthesis</keyword>
<evidence type="ECO:0000256" key="11">
    <source>
        <dbReference type="ARBA" id="ARBA00023235"/>
    </source>
</evidence>
<comment type="similarity">
    <text evidence="3">Belongs to the IPP isomerase type 1 family.</text>
</comment>
<evidence type="ECO:0000256" key="6">
    <source>
        <dbReference type="ARBA" id="ARBA00022723"/>
    </source>
</evidence>
<dbReference type="GO" id="GO:0006694">
    <property type="term" value="P:steroid biosynthetic process"/>
    <property type="evidence" value="ECO:0007669"/>
    <property type="project" value="UniProtKB-KW"/>
</dbReference>
<evidence type="ECO:0000256" key="12">
    <source>
        <dbReference type="ARBA" id="ARBA00029294"/>
    </source>
</evidence>
<dbReference type="NCBIfam" id="TIGR02150">
    <property type="entry name" value="IPP_isom_1"/>
    <property type="match status" value="1"/>
</dbReference>
<dbReference type="OMA" id="KAPFDNG"/>
<gene>
    <name evidence="17" type="ORF">KLLA0_F00924g</name>
</gene>
<comment type="pathway">
    <text evidence="2">Isoprenoid biosynthesis; dimethylallyl diphosphate biosynthesis; dimethylallyl diphosphate from isopentenyl diphosphate: step 1/1.</text>
</comment>
<feature type="domain" description="Nudix hydrolase" evidence="16">
    <location>
        <begin position="92"/>
        <end position="249"/>
    </location>
</feature>
<dbReference type="eggNOG" id="KOG0142">
    <property type="taxonomic scope" value="Eukaryota"/>
</dbReference>
<keyword evidence="8" id="KW-0752">Steroid biosynthesis</keyword>
<dbReference type="STRING" id="284590.Q6CLR8"/>
<dbReference type="UniPathway" id="UPA00059">
    <property type="reaction ID" value="UER00104"/>
</dbReference>
<dbReference type="PANTHER" id="PTHR10885:SF0">
    <property type="entry name" value="ISOPENTENYL-DIPHOSPHATE DELTA-ISOMERASE"/>
    <property type="match status" value="1"/>
</dbReference>
<keyword evidence="6" id="KW-0479">Metal-binding</keyword>
<dbReference type="AlphaFoldDB" id="Q6CLR8"/>
<dbReference type="HOGENOM" id="CLU_060552_0_2_1"/>
<evidence type="ECO:0000256" key="5">
    <source>
        <dbReference type="ARBA" id="ARBA00022516"/>
    </source>
</evidence>
<dbReference type="PaxDb" id="284590-Q6CLR8"/>
<dbReference type="GO" id="GO:0004452">
    <property type="term" value="F:isopentenyl-diphosphate delta-isomerase activity"/>
    <property type="evidence" value="ECO:0007669"/>
    <property type="project" value="UniProtKB-EC"/>
</dbReference>
<keyword evidence="9" id="KW-0443">Lipid metabolism</keyword>
<dbReference type="KEGG" id="kla:KLLA0_F00924g"/>
<dbReference type="SUPFAM" id="SSF55811">
    <property type="entry name" value="Nudix"/>
    <property type="match status" value="1"/>
</dbReference>
<dbReference type="PANTHER" id="PTHR10885">
    <property type="entry name" value="ISOPENTENYL-DIPHOSPHATE DELTA-ISOMERASE"/>
    <property type="match status" value="1"/>
</dbReference>
<dbReference type="PROSITE" id="PS51462">
    <property type="entry name" value="NUDIX"/>
    <property type="match status" value="1"/>
</dbReference>
<evidence type="ECO:0000256" key="9">
    <source>
        <dbReference type="ARBA" id="ARBA00023098"/>
    </source>
</evidence>
<keyword evidence="7" id="KW-0460">Magnesium</keyword>
<accession>Q6CLR8</accession>
<organism evidence="17 18">
    <name type="scientific">Kluyveromyces lactis (strain ATCC 8585 / CBS 2359 / DSM 70799 / NBRC 1267 / NRRL Y-1140 / WM37)</name>
    <name type="common">Yeast</name>
    <name type="synonym">Candida sphaerica</name>
    <dbReference type="NCBI Taxonomy" id="284590"/>
    <lineage>
        <taxon>Eukaryota</taxon>
        <taxon>Fungi</taxon>
        <taxon>Dikarya</taxon>
        <taxon>Ascomycota</taxon>
        <taxon>Saccharomycotina</taxon>
        <taxon>Saccharomycetes</taxon>
        <taxon>Saccharomycetales</taxon>
        <taxon>Saccharomycetaceae</taxon>
        <taxon>Kluyveromyces</taxon>
    </lineage>
</organism>
<dbReference type="EMBL" id="CR382126">
    <property type="protein sequence ID" value="CAG97828.1"/>
    <property type="molecule type" value="Genomic_DNA"/>
</dbReference>
<dbReference type="GO" id="GO:0046872">
    <property type="term" value="F:metal ion binding"/>
    <property type="evidence" value="ECO:0007669"/>
    <property type="project" value="UniProtKB-KW"/>
</dbReference>
<comment type="catalytic activity">
    <reaction evidence="12">
        <text>isopentenyl diphosphate = dimethylallyl diphosphate</text>
        <dbReference type="Rhea" id="RHEA:23284"/>
        <dbReference type="ChEBI" id="CHEBI:57623"/>
        <dbReference type="ChEBI" id="CHEBI:128769"/>
        <dbReference type="EC" id="5.3.3.2"/>
    </reaction>
    <physiologicalReaction direction="left-to-right" evidence="12">
        <dbReference type="Rhea" id="RHEA:23285"/>
    </physiologicalReaction>
</comment>
<dbReference type="EC" id="5.3.3.2" evidence="4"/>
<keyword evidence="18" id="KW-1185">Reference proteome</keyword>
<evidence type="ECO:0000256" key="14">
    <source>
        <dbReference type="ARBA" id="ARBA00072489"/>
    </source>
</evidence>
<proteinExistence type="inferred from homology"/>
<evidence type="ECO:0000256" key="8">
    <source>
        <dbReference type="ARBA" id="ARBA00022955"/>
    </source>
</evidence>
<dbReference type="InterPro" id="IPR011876">
    <property type="entry name" value="IsopentenylPP_isomerase_typ1"/>
</dbReference>
<name>Q6CLR8_KLULA</name>
<evidence type="ECO:0000256" key="4">
    <source>
        <dbReference type="ARBA" id="ARBA00012057"/>
    </source>
</evidence>
<dbReference type="CDD" id="cd02885">
    <property type="entry name" value="NUDIX_IPP_Isomerase"/>
    <property type="match status" value="1"/>
</dbReference>
<dbReference type="GO" id="GO:0050992">
    <property type="term" value="P:dimethylallyl diphosphate biosynthetic process"/>
    <property type="evidence" value="ECO:0007669"/>
    <property type="project" value="UniProtKB-UniPathway"/>
</dbReference>
<evidence type="ECO:0000256" key="3">
    <source>
        <dbReference type="ARBA" id="ARBA00007579"/>
    </source>
</evidence>
<protein>
    <recommendedName>
        <fullName evidence="13">Isopentenyl-diphosphate Delta-isomerase</fullName>
        <ecNumber evidence="4">5.3.3.2</ecNumber>
    </recommendedName>
    <alternativeName>
        <fullName evidence="15">Isopentenyl pyrophosphate isomerase</fullName>
    </alternativeName>
    <alternativeName>
        <fullName evidence="14">Isopentenyl-diphosphate delta-isomerase</fullName>
    </alternativeName>
</protein>
<dbReference type="GO" id="GO:0005737">
    <property type="term" value="C:cytoplasm"/>
    <property type="evidence" value="ECO:0007669"/>
    <property type="project" value="TreeGrafter"/>
</dbReference>
<evidence type="ECO:0000313" key="18">
    <source>
        <dbReference type="Proteomes" id="UP000000598"/>
    </source>
</evidence>
<evidence type="ECO:0000313" key="17">
    <source>
        <dbReference type="EMBL" id="CAG97828.1"/>
    </source>
</evidence>
<comment type="cofactor">
    <cofactor evidence="1">
        <name>Mg(2+)</name>
        <dbReference type="ChEBI" id="CHEBI:18420"/>
    </cofactor>
</comment>
<dbReference type="FunFam" id="3.90.79.10:FF:000012">
    <property type="entry name" value="Isopentenyl-diphosphate Delta-isomerase 1"/>
    <property type="match status" value="1"/>
</dbReference>
<evidence type="ECO:0000256" key="10">
    <source>
        <dbReference type="ARBA" id="ARBA00023229"/>
    </source>
</evidence>